<proteinExistence type="predicted"/>
<organism evidence="2 3">
    <name type="scientific">Carpinus fangiana</name>
    <dbReference type="NCBI Taxonomy" id="176857"/>
    <lineage>
        <taxon>Eukaryota</taxon>
        <taxon>Viridiplantae</taxon>
        <taxon>Streptophyta</taxon>
        <taxon>Embryophyta</taxon>
        <taxon>Tracheophyta</taxon>
        <taxon>Spermatophyta</taxon>
        <taxon>Magnoliopsida</taxon>
        <taxon>eudicotyledons</taxon>
        <taxon>Gunneridae</taxon>
        <taxon>Pentapetalae</taxon>
        <taxon>rosids</taxon>
        <taxon>fabids</taxon>
        <taxon>Fagales</taxon>
        <taxon>Betulaceae</taxon>
        <taxon>Carpinus</taxon>
    </lineage>
</organism>
<dbReference type="CDD" id="cd22164">
    <property type="entry name" value="F-box_AtSKIP19-like"/>
    <property type="match status" value="1"/>
</dbReference>
<dbReference type="PANTHER" id="PTHR38926:SF2">
    <property type="entry name" value="F-BOX_LRR-REPEAT PROTEIN 21-RELATED"/>
    <property type="match status" value="1"/>
</dbReference>
<dbReference type="AlphaFoldDB" id="A0A5N6QA63"/>
<dbReference type="Gene3D" id="1.20.1280.50">
    <property type="match status" value="1"/>
</dbReference>
<dbReference type="EMBL" id="CM017321">
    <property type="protein sequence ID" value="KAE7996117.1"/>
    <property type="molecule type" value="Genomic_DNA"/>
</dbReference>
<dbReference type="PANTHER" id="PTHR38926">
    <property type="entry name" value="F-BOX DOMAIN CONTAINING PROTEIN, EXPRESSED"/>
    <property type="match status" value="1"/>
</dbReference>
<dbReference type="InterPro" id="IPR032675">
    <property type="entry name" value="LRR_dom_sf"/>
</dbReference>
<dbReference type="Gene3D" id="3.80.10.10">
    <property type="entry name" value="Ribonuclease Inhibitor"/>
    <property type="match status" value="1"/>
</dbReference>
<dbReference type="OrthoDB" id="2095648at2759"/>
<dbReference type="InterPro" id="IPR001611">
    <property type="entry name" value="Leu-rich_rpt"/>
</dbReference>
<reference evidence="2 3" key="1">
    <citation type="submission" date="2019-06" db="EMBL/GenBank/DDBJ databases">
        <title>A chromosomal-level reference genome of Carpinus fangiana (Coryloideae, Betulaceae).</title>
        <authorList>
            <person name="Yang X."/>
            <person name="Wang Z."/>
            <person name="Zhang L."/>
            <person name="Hao G."/>
            <person name="Liu J."/>
            <person name="Yang Y."/>
        </authorList>
    </citation>
    <scope>NUCLEOTIDE SEQUENCE [LARGE SCALE GENOMIC DNA]</scope>
    <source>
        <strain evidence="2">Cfa_2016G</strain>
        <tissue evidence="2">Leaf</tissue>
    </source>
</reference>
<dbReference type="InterPro" id="IPR036047">
    <property type="entry name" value="F-box-like_dom_sf"/>
</dbReference>
<dbReference type="SUPFAM" id="SSF81383">
    <property type="entry name" value="F-box domain"/>
    <property type="match status" value="1"/>
</dbReference>
<name>A0A5N6QA63_9ROSI</name>
<protein>
    <recommendedName>
        <fullName evidence="1">F-box domain-containing protein</fullName>
    </recommendedName>
</protein>
<dbReference type="SUPFAM" id="SSF52047">
    <property type="entry name" value="RNI-like"/>
    <property type="match status" value="1"/>
</dbReference>
<dbReference type="Pfam" id="PF13516">
    <property type="entry name" value="LRR_6"/>
    <property type="match status" value="1"/>
</dbReference>
<dbReference type="SMART" id="SM00367">
    <property type="entry name" value="LRR_CC"/>
    <property type="match status" value="5"/>
</dbReference>
<dbReference type="Pfam" id="PF12937">
    <property type="entry name" value="F-box-like"/>
    <property type="match status" value="1"/>
</dbReference>
<keyword evidence="3" id="KW-1185">Reference proteome</keyword>
<sequence length="272" mass="30947">MDPPPDSAGEFRNWLELPRDVIALIFLKLSAIEILTSAQRVCSPWLKLCKDPSLWLSVDMRKPDNKWVDNQLERMCRDAVDRSCGQLVEINVEKFGTDELLRYIADSSSQLKRLGLVRCYGVSDEGLSGVAAKLPLLEELAISYCSLSNEALEAVGRCCPHLKSLKFNCLRYGKFDEEAFAIAANMSELRSLQLFGNMLTKDGLQAILDGCPHLESLDLRRCFSLSLVGNLGRRCVQQIKHLRLPHDSTDDYEFNGGWLQYVRLRLRWQQCF</sequence>
<evidence type="ECO:0000259" key="1">
    <source>
        <dbReference type="PROSITE" id="PS50181"/>
    </source>
</evidence>
<gene>
    <name evidence="2" type="ORF">FH972_000865</name>
</gene>
<evidence type="ECO:0000313" key="2">
    <source>
        <dbReference type="EMBL" id="KAE7996117.1"/>
    </source>
</evidence>
<dbReference type="PROSITE" id="PS50181">
    <property type="entry name" value="FBOX"/>
    <property type="match status" value="1"/>
</dbReference>
<feature type="domain" description="F-box" evidence="1">
    <location>
        <begin position="11"/>
        <end position="58"/>
    </location>
</feature>
<evidence type="ECO:0000313" key="3">
    <source>
        <dbReference type="Proteomes" id="UP000327013"/>
    </source>
</evidence>
<dbReference type="InterPro" id="IPR006553">
    <property type="entry name" value="Leu-rich_rpt_Cys-con_subtyp"/>
</dbReference>
<dbReference type="Proteomes" id="UP000327013">
    <property type="component" value="Chromosome 1"/>
</dbReference>
<accession>A0A5N6QA63</accession>
<dbReference type="InterPro" id="IPR001810">
    <property type="entry name" value="F-box_dom"/>
</dbReference>